<keyword evidence="1" id="KW-0812">Transmembrane</keyword>
<evidence type="ECO:0000313" key="2">
    <source>
        <dbReference type="EMBL" id="MBB4117741.1"/>
    </source>
</evidence>
<dbReference type="RefSeq" id="WP_183475404.1">
    <property type="nucleotide sequence ID" value="NZ_JACIFO010000001.1"/>
</dbReference>
<sequence length="113" mass="12870">MTQQPQQQQIKEGKSTAIAAYLTFVGTIIAISMNSETKNTFASFHIRQAIGIHIVYFLVLALISGFDSWLITIPFWIFSFVLWAYGFTGALQNRKTIVPLLGEYFQKWFKTIG</sequence>
<dbReference type="AlphaFoldDB" id="A0A840EKW4"/>
<gene>
    <name evidence="2" type="ORF">GGR32_000013</name>
</gene>
<reference evidence="2 3" key="1">
    <citation type="submission" date="2020-08" db="EMBL/GenBank/DDBJ databases">
        <title>Genomic Encyclopedia of Type Strains, Phase IV (KMG-IV): sequencing the most valuable type-strain genomes for metagenomic binning, comparative biology and taxonomic classification.</title>
        <authorList>
            <person name="Goeker M."/>
        </authorList>
    </citation>
    <scope>NUCLEOTIDE SEQUENCE [LARGE SCALE GENOMIC DNA]</scope>
    <source>
        <strain evidence="2 3">DSM 29568</strain>
    </source>
</reference>
<feature type="transmembrane region" description="Helical" evidence="1">
    <location>
        <begin position="15"/>
        <end position="32"/>
    </location>
</feature>
<proteinExistence type="predicted"/>
<organism evidence="2 3">
    <name type="scientific">Mesonia hippocampi</name>
    <dbReference type="NCBI Taxonomy" id="1628250"/>
    <lineage>
        <taxon>Bacteria</taxon>
        <taxon>Pseudomonadati</taxon>
        <taxon>Bacteroidota</taxon>
        <taxon>Flavobacteriia</taxon>
        <taxon>Flavobacteriales</taxon>
        <taxon>Flavobacteriaceae</taxon>
        <taxon>Mesonia</taxon>
    </lineage>
</organism>
<protein>
    <submittedName>
        <fullName evidence="2">Putative membrane protein</fullName>
    </submittedName>
</protein>
<keyword evidence="1" id="KW-1133">Transmembrane helix</keyword>
<keyword evidence="3" id="KW-1185">Reference proteome</keyword>
<name>A0A840EKW4_9FLAO</name>
<dbReference type="EMBL" id="JACIFO010000001">
    <property type="protein sequence ID" value="MBB4117741.1"/>
    <property type="molecule type" value="Genomic_DNA"/>
</dbReference>
<feature type="transmembrane region" description="Helical" evidence="1">
    <location>
        <begin position="69"/>
        <end position="87"/>
    </location>
</feature>
<dbReference type="Proteomes" id="UP000553034">
    <property type="component" value="Unassembled WGS sequence"/>
</dbReference>
<feature type="transmembrane region" description="Helical" evidence="1">
    <location>
        <begin position="44"/>
        <end position="63"/>
    </location>
</feature>
<evidence type="ECO:0000256" key="1">
    <source>
        <dbReference type="SAM" id="Phobius"/>
    </source>
</evidence>
<keyword evidence="1" id="KW-0472">Membrane</keyword>
<accession>A0A840EKW4</accession>
<comment type="caution">
    <text evidence="2">The sequence shown here is derived from an EMBL/GenBank/DDBJ whole genome shotgun (WGS) entry which is preliminary data.</text>
</comment>
<evidence type="ECO:0000313" key="3">
    <source>
        <dbReference type="Proteomes" id="UP000553034"/>
    </source>
</evidence>